<evidence type="ECO:0000256" key="2">
    <source>
        <dbReference type="SAM" id="MobiDB-lite"/>
    </source>
</evidence>
<keyword evidence="1" id="KW-0343">GTPase activation</keyword>
<feature type="region of interest" description="Disordered" evidence="2">
    <location>
        <begin position="143"/>
        <end position="165"/>
    </location>
</feature>
<dbReference type="InterPro" id="IPR000195">
    <property type="entry name" value="Rab-GAP-TBC_dom"/>
</dbReference>
<keyword evidence="5" id="KW-1185">Reference proteome</keyword>
<feature type="region of interest" description="Disordered" evidence="2">
    <location>
        <begin position="478"/>
        <end position="503"/>
    </location>
</feature>
<reference evidence="4" key="1">
    <citation type="submission" date="2023-08" db="EMBL/GenBank/DDBJ databases">
        <authorList>
            <person name="Audoor S."/>
            <person name="Bilcke G."/>
        </authorList>
    </citation>
    <scope>NUCLEOTIDE SEQUENCE</scope>
</reference>
<dbReference type="Gene3D" id="1.10.8.270">
    <property type="entry name" value="putative rabgap domain of human tbc1 domain family member 14 like domains"/>
    <property type="match status" value="1"/>
</dbReference>
<evidence type="ECO:0000256" key="1">
    <source>
        <dbReference type="ARBA" id="ARBA00022468"/>
    </source>
</evidence>
<dbReference type="PROSITE" id="PS50086">
    <property type="entry name" value="TBC_RABGAP"/>
    <property type="match status" value="1"/>
</dbReference>
<dbReference type="PANTHER" id="PTHR22957">
    <property type="entry name" value="TBC1 DOMAIN FAMILY MEMBER GTPASE-ACTIVATING PROTEIN"/>
    <property type="match status" value="1"/>
</dbReference>
<evidence type="ECO:0000313" key="5">
    <source>
        <dbReference type="Proteomes" id="UP001295423"/>
    </source>
</evidence>
<dbReference type="Pfam" id="PF00566">
    <property type="entry name" value="RabGAP-TBC"/>
    <property type="match status" value="1"/>
</dbReference>
<dbReference type="Gene3D" id="1.10.472.80">
    <property type="entry name" value="Ypt/Rab-GAP domain of gyp1p, domain 3"/>
    <property type="match status" value="1"/>
</dbReference>
<organism evidence="4 5">
    <name type="scientific">Cylindrotheca closterium</name>
    <dbReference type="NCBI Taxonomy" id="2856"/>
    <lineage>
        <taxon>Eukaryota</taxon>
        <taxon>Sar</taxon>
        <taxon>Stramenopiles</taxon>
        <taxon>Ochrophyta</taxon>
        <taxon>Bacillariophyta</taxon>
        <taxon>Bacillariophyceae</taxon>
        <taxon>Bacillariophycidae</taxon>
        <taxon>Bacillariales</taxon>
        <taxon>Bacillariaceae</taxon>
        <taxon>Cylindrotheca</taxon>
    </lineage>
</organism>
<dbReference type="SMART" id="SM00164">
    <property type="entry name" value="TBC"/>
    <property type="match status" value="1"/>
</dbReference>
<proteinExistence type="predicted"/>
<sequence>MIIVLVFQNIEFTSFPKIDPSKSPTPVPLSLETVLEANGERILKQNDRYQEFVSEYMDIEVEEEQLDEQEQGQPEESAAEIDPLTAMVMEQEAHESRKAELYLKYRKEKARRNRGLATETRVVQGETDGVDEATLNIIDKDLNRLPHPTESGLGPNAPNRTPKQESRMGWLREVLYIYAREHPQIGYRQGMHEVASYILFVLELEKKTYPDHPLFNPMLSVCFDLLERTLEQVQTAYDVSGEESLQRMSNSILNKIHQNDPDLFRLLSTNPNIPPPPIYCTRWLRLLFSREVAGYENVFRLWDVFFEFNVMKVLEITCASRILLLRDALLNPSSNPLDLLMNVPQLSDITPLTDMLRLLMDQPYRDMPKFPAPTLDPFSTPQRRTAPPVQRHTGPPVHVPPPQPMAQPFQSQPMTQSQESTDSAGRLFSHMAQTLGQKSESLRQKIVSEWKQQQTPKEIHGQSQANHIYSPAASFKQPVFTDPLSQPQPRQTPSITSPKERQHEMWSKLLREKIWTVQDYLMKIESKETETKVPGEIWEALVELDKMQREVHNYAQSMKK</sequence>
<evidence type="ECO:0000313" key="4">
    <source>
        <dbReference type="EMBL" id="CAJ1958630.1"/>
    </source>
</evidence>
<dbReference type="AlphaFoldDB" id="A0AAD2FZX6"/>
<dbReference type="Proteomes" id="UP001295423">
    <property type="component" value="Unassembled WGS sequence"/>
</dbReference>
<feature type="domain" description="Rab-GAP TBC" evidence="3">
    <location>
        <begin position="72"/>
        <end position="309"/>
    </location>
</feature>
<comment type="caution">
    <text evidence="4">The sequence shown here is derived from an EMBL/GenBank/DDBJ whole genome shotgun (WGS) entry which is preliminary data.</text>
</comment>
<feature type="region of interest" description="Disordered" evidence="2">
    <location>
        <begin position="371"/>
        <end position="421"/>
    </location>
</feature>
<dbReference type="InterPro" id="IPR035969">
    <property type="entry name" value="Rab-GAP_TBC_sf"/>
</dbReference>
<accession>A0AAD2FZX6</accession>
<dbReference type="PANTHER" id="PTHR22957:SF337">
    <property type="entry name" value="TBC1 DOMAIN FAMILY MEMBER 5"/>
    <property type="match status" value="1"/>
</dbReference>
<evidence type="ECO:0000259" key="3">
    <source>
        <dbReference type="PROSITE" id="PS50086"/>
    </source>
</evidence>
<dbReference type="EMBL" id="CAKOGP040001980">
    <property type="protein sequence ID" value="CAJ1958630.1"/>
    <property type="molecule type" value="Genomic_DNA"/>
</dbReference>
<name>A0AAD2FZX6_9STRA</name>
<protein>
    <recommendedName>
        <fullName evidence="3">Rab-GAP TBC domain-containing protein</fullName>
    </recommendedName>
</protein>
<feature type="compositionally biased region" description="Polar residues" evidence="2">
    <location>
        <begin position="483"/>
        <end position="497"/>
    </location>
</feature>
<dbReference type="GO" id="GO:0005096">
    <property type="term" value="F:GTPase activator activity"/>
    <property type="evidence" value="ECO:0007669"/>
    <property type="project" value="UniProtKB-KW"/>
</dbReference>
<gene>
    <name evidence="4" type="ORF">CYCCA115_LOCUS17272</name>
</gene>
<dbReference type="SUPFAM" id="SSF47923">
    <property type="entry name" value="Ypt/Rab-GAP domain of gyp1p"/>
    <property type="match status" value="2"/>
</dbReference>